<accession>A0A0L0DSA1</accession>
<dbReference type="RefSeq" id="XP_013753790.1">
    <property type="nucleotide sequence ID" value="XM_013898336.1"/>
</dbReference>
<dbReference type="eggNOG" id="KOG1012">
    <property type="taxonomic scope" value="Eukaryota"/>
</dbReference>
<feature type="signal peptide" evidence="4">
    <location>
        <begin position="1"/>
        <end position="24"/>
    </location>
</feature>
<evidence type="ECO:0000256" key="3">
    <source>
        <dbReference type="SAM" id="MobiDB-lite"/>
    </source>
</evidence>
<dbReference type="PANTHER" id="PTHR45911:SF4">
    <property type="entry name" value="MULTIPLE C2 AND TRANSMEMBRANE DOMAIN-CONTAINING PROTEIN"/>
    <property type="match status" value="1"/>
</dbReference>
<dbReference type="PANTHER" id="PTHR45911">
    <property type="entry name" value="C2 DOMAIN-CONTAINING PROTEIN"/>
    <property type="match status" value="1"/>
</dbReference>
<keyword evidence="7" id="KW-1185">Reference proteome</keyword>
<evidence type="ECO:0000313" key="6">
    <source>
        <dbReference type="EMBL" id="KNC54333.1"/>
    </source>
</evidence>
<evidence type="ECO:0000256" key="1">
    <source>
        <dbReference type="ARBA" id="ARBA00022723"/>
    </source>
</evidence>
<name>A0A0L0DSA1_THETB</name>
<dbReference type="InterPro" id="IPR035892">
    <property type="entry name" value="C2_domain_sf"/>
</dbReference>
<dbReference type="SMART" id="SM00239">
    <property type="entry name" value="C2"/>
    <property type="match status" value="5"/>
</dbReference>
<gene>
    <name evidence="6" type="ORF">AMSG_10322</name>
</gene>
<feature type="domain" description="C2" evidence="5">
    <location>
        <begin position="191"/>
        <end position="347"/>
    </location>
</feature>
<dbReference type="Gene3D" id="2.60.40.150">
    <property type="entry name" value="C2 domain"/>
    <property type="match status" value="2"/>
</dbReference>
<feature type="chain" id="PRO_5005537407" description="C2 domain-containing protein" evidence="4">
    <location>
        <begin position="25"/>
        <end position="1515"/>
    </location>
</feature>
<dbReference type="SUPFAM" id="SSF49562">
    <property type="entry name" value="C2 domain (Calcium/lipid-binding domain, CaLB)"/>
    <property type="match status" value="5"/>
</dbReference>
<feature type="region of interest" description="Disordered" evidence="3">
    <location>
        <begin position="1179"/>
        <end position="1203"/>
    </location>
</feature>
<feature type="domain" description="C2" evidence="5">
    <location>
        <begin position="601"/>
        <end position="744"/>
    </location>
</feature>
<dbReference type="EMBL" id="GL349488">
    <property type="protein sequence ID" value="KNC54333.1"/>
    <property type="molecule type" value="Genomic_DNA"/>
</dbReference>
<dbReference type="GO" id="GO:0016020">
    <property type="term" value="C:membrane"/>
    <property type="evidence" value="ECO:0007669"/>
    <property type="project" value="TreeGrafter"/>
</dbReference>
<evidence type="ECO:0000259" key="5">
    <source>
        <dbReference type="PROSITE" id="PS50004"/>
    </source>
</evidence>
<keyword evidence="1" id="KW-0479">Metal-binding</keyword>
<dbReference type="GO" id="GO:0005509">
    <property type="term" value="F:calcium ion binding"/>
    <property type="evidence" value="ECO:0007669"/>
    <property type="project" value="TreeGrafter"/>
</dbReference>
<keyword evidence="2" id="KW-0106">Calcium</keyword>
<dbReference type="STRING" id="461836.A0A0L0DSA1"/>
<feature type="region of interest" description="Disordered" evidence="3">
    <location>
        <begin position="585"/>
        <end position="614"/>
    </location>
</feature>
<feature type="compositionally biased region" description="Polar residues" evidence="3">
    <location>
        <begin position="1180"/>
        <end position="1189"/>
    </location>
</feature>
<dbReference type="InterPro" id="IPR000008">
    <property type="entry name" value="C2_dom"/>
</dbReference>
<evidence type="ECO:0000256" key="4">
    <source>
        <dbReference type="SAM" id="SignalP"/>
    </source>
</evidence>
<feature type="domain" description="C2" evidence="5">
    <location>
        <begin position="400"/>
        <end position="539"/>
    </location>
</feature>
<dbReference type="Pfam" id="PF00168">
    <property type="entry name" value="C2"/>
    <property type="match status" value="5"/>
</dbReference>
<evidence type="ECO:0000256" key="2">
    <source>
        <dbReference type="ARBA" id="ARBA00022837"/>
    </source>
</evidence>
<proteinExistence type="predicted"/>
<evidence type="ECO:0000313" key="7">
    <source>
        <dbReference type="Proteomes" id="UP000054408"/>
    </source>
</evidence>
<feature type="compositionally biased region" description="Polar residues" evidence="3">
    <location>
        <begin position="585"/>
        <end position="601"/>
    </location>
</feature>
<dbReference type="PROSITE" id="PS50004">
    <property type="entry name" value="C2"/>
    <property type="match status" value="4"/>
</dbReference>
<reference evidence="6 7" key="1">
    <citation type="submission" date="2010-05" db="EMBL/GenBank/DDBJ databases">
        <title>The Genome Sequence of Thecamonas trahens ATCC 50062.</title>
        <authorList>
            <consortium name="The Broad Institute Genome Sequencing Platform"/>
            <person name="Russ C."/>
            <person name="Cuomo C."/>
            <person name="Shea T."/>
            <person name="Young S.K."/>
            <person name="Zeng Q."/>
            <person name="Koehrsen M."/>
            <person name="Haas B."/>
            <person name="Borodovsky M."/>
            <person name="Guigo R."/>
            <person name="Alvarado L."/>
            <person name="Berlin A."/>
            <person name="Bochicchio J."/>
            <person name="Borenstein D."/>
            <person name="Chapman S."/>
            <person name="Chen Z."/>
            <person name="Freedman E."/>
            <person name="Gellesch M."/>
            <person name="Goldberg J."/>
            <person name="Griggs A."/>
            <person name="Gujja S."/>
            <person name="Heilman E."/>
            <person name="Heiman D."/>
            <person name="Hepburn T."/>
            <person name="Howarth C."/>
            <person name="Jen D."/>
            <person name="Larson L."/>
            <person name="Mehta T."/>
            <person name="Park D."/>
            <person name="Pearson M."/>
            <person name="Roberts A."/>
            <person name="Saif S."/>
            <person name="Shenoy N."/>
            <person name="Sisk P."/>
            <person name="Stolte C."/>
            <person name="Sykes S."/>
            <person name="Thomson T."/>
            <person name="Walk T."/>
            <person name="White J."/>
            <person name="Yandava C."/>
            <person name="Burger G."/>
            <person name="Gray M.W."/>
            <person name="Holland P.W.H."/>
            <person name="King N."/>
            <person name="Lang F.B.F."/>
            <person name="Roger A.J."/>
            <person name="Ruiz-Trillo I."/>
            <person name="Lander E."/>
            <person name="Nusbaum C."/>
        </authorList>
    </citation>
    <scope>NUCLEOTIDE SEQUENCE [LARGE SCALE GENOMIC DNA]</scope>
    <source>
        <strain evidence="6 7">ATCC 50062</strain>
    </source>
</reference>
<dbReference type="Proteomes" id="UP000054408">
    <property type="component" value="Unassembled WGS sequence"/>
</dbReference>
<sequence>MSMSAPNHHHHCAEAALAIATVLGLVPSPLTPTAATPGRVLAALADGTLLVDLAAALPLASPLAPHAAPALADPPPHLALLAAAASTAAAHLRPWLHTLPRPLPRELPDSRPDPAASVDLATAPLVGLAAALIAAAHIVHSPPALRLPPPPTSRSPTSAVVDAVAGLSPTARAALTSVFTAHLGPVLAALPRSTPEPKLPPPPGPGLARAVAMRAAIIDVHVREARGLREPPASAASELRDGAVHASIRLHLVRSTRAGMLVDTLLEPGSSNVVSHVYETATVAASWAPSYDERFEFATTHVDGKAILFHVLHHSHTAGKIFPIGWVVLPLLDAFPHPLPGVRGEWDGWLDILPLAAFDRDDDRDFEADSSPVAPVGKLSLVIGLTLAGEPDCSSAASSSSADSSRTDLPHPATLAFRAGLLRVTILSAAGLPAMDYRGMSDPYCEMHLVTQLPSSVDGNVAPSAITLTHTTRTIASSLEPVWDQTFELELDSPSSFLVFRLWDKDRNTRDLLAFVIEPVVTLTTDVLGNARGRSKQVYQLRIPPSVPKAAAAAAAPTLTVLYDWAPETGMVASASGTLVGAPSNLNLASPTSSPSPQPGRTNDLKFAPDEPASTKSHFVPGTLYVTVVNAVELAARDSSGTSDPLAVVFLLHPDSPPLDASRTAAVSPEIAAATSGIVSFETDVVPRSCNPVWNATFRFAVDVPDSTLLFRLFDEDTMRRQFLGQAQLDLAELTSSAAALVVHSDGEEIKRWLPLGPMDAPASDAPPSPSAFLPSGSVLVKLRYAPDPSAVKALAAATHAGPGKVIVHIHAANHVVPTQIGFPTTKVEAWVTRTAGAGAGTELPKPTDRDAVGTTRTAMPSHAPHFGSHLEFSMPSAEASAASYLHLQLLNTSVSPPAVLGATSLSLRPLMARLRVASEWYALHPPPAAASSPAKVSARSPSRLRPTVPSLQLGLEWAAAAATAARPARAGGPPARTTGAALRPTAFAGSILLDDSMVSGHLVVSVVSSKSLGVSLGFRGNRHVVLAVADGNGRERESHATPSVAKVVNPSWGSTHVFSTLPRYGALVGRVYDTDSLGESLLGTFSIELIKFINAAGTTIDDLVRLVLPAEAQQTAALPDMATGALRLKVVYKTSPAPAAPAVASSLLDGTGESGELVPGSPFPSAVPVLPPIGISPISARSTESGTRGSAPPPTLTPQRSSSLQRITAASRQLAYPDAGAGALSALGHRAQPWLADLRKRVTRFSKTVSELSGAALLGAIGVETLKVAATLSLRSPLVFAHAFGLALGPLQSLLDGLLPEAVSQVHVADLVSAPGSSHVVLRARLDDELAIIVLGLTPFAGLSHAHTKLYAALGALASVADSDVERVVTVYLNQLSHPSLFGAADQYAVTTRLTELPENAAAGGPSDEGNNGPLPLVDAHFVCLDRYERTPGASRAMGKDLARLLYFILHSDEHGRVESWTSLLLSPDVLVLVKALSLLAMEPAFVHAVAMDELVVVGSIQTGEQLIALMSER</sequence>
<feature type="domain" description="C2" evidence="5">
    <location>
        <begin position="984"/>
        <end position="1103"/>
    </location>
</feature>
<dbReference type="OrthoDB" id="67700at2759"/>
<dbReference type="CDD" id="cd00030">
    <property type="entry name" value="C2"/>
    <property type="match status" value="3"/>
</dbReference>
<dbReference type="GeneID" id="25568571"/>
<keyword evidence="4" id="KW-0732">Signal</keyword>
<protein>
    <recommendedName>
        <fullName evidence="5">C2 domain-containing protein</fullName>
    </recommendedName>
</protein>
<organism evidence="6 7">
    <name type="scientific">Thecamonas trahens ATCC 50062</name>
    <dbReference type="NCBI Taxonomy" id="461836"/>
    <lineage>
        <taxon>Eukaryota</taxon>
        <taxon>Apusozoa</taxon>
        <taxon>Apusomonadida</taxon>
        <taxon>Apusomonadidae</taxon>
        <taxon>Thecamonas</taxon>
    </lineage>
</organism>